<sequence length="157" mass="17574">MDALHKTYMTHKEHHINIVPFKFDTPSPDDMVTTGLKSSRTSRKVDAEAVSKNIVNVTGKKMILLTEKDTSMDPSSSSKFDEFSRTTSNVPSNGQNKTLVMDHELQHSSLERKPKNSEPKITKPVSVNPRLQNQSLFHSTSPNDGYSTVKIKKCVDS</sequence>
<feature type="compositionally biased region" description="Polar residues" evidence="1">
    <location>
        <begin position="85"/>
        <end position="98"/>
    </location>
</feature>
<feature type="region of interest" description="Disordered" evidence="1">
    <location>
        <begin position="69"/>
        <end position="157"/>
    </location>
</feature>
<reference evidence="2" key="1">
    <citation type="submission" date="2014-09" db="EMBL/GenBank/DDBJ databases">
        <authorList>
            <person name="Magalhaes I.L.F."/>
            <person name="Oliveira U."/>
            <person name="Santos F.R."/>
            <person name="Vidigal T.H.D.A."/>
            <person name="Brescovit A.D."/>
            <person name="Santos A.J."/>
        </authorList>
    </citation>
    <scope>NUCLEOTIDE SEQUENCE</scope>
    <source>
        <tissue evidence="2">Shoot tissue taken approximately 20 cm above the soil surface</tissue>
    </source>
</reference>
<name>A0A0A9DD13_ARUDO</name>
<dbReference type="AlphaFoldDB" id="A0A0A9DD13"/>
<feature type="compositionally biased region" description="Basic and acidic residues" evidence="1">
    <location>
        <begin position="100"/>
        <end position="121"/>
    </location>
</feature>
<dbReference type="EMBL" id="GBRH01216293">
    <property type="protein sequence ID" value="JAD81602.1"/>
    <property type="molecule type" value="Transcribed_RNA"/>
</dbReference>
<evidence type="ECO:0000256" key="1">
    <source>
        <dbReference type="SAM" id="MobiDB-lite"/>
    </source>
</evidence>
<protein>
    <submittedName>
        <fullName evidence="2">Uncharacterized protein</fullName>
    </submittedName>
</protein>
<feature type="compositionally biased region" description="Polar residues" evidence="1">
    <location>
        <begin position="129"/>
        <end position="146"/>
    </location>
</feature>
<evidence type="ECO:0000313" key="2">
    <source>
        <dbReference type="EMBL" id="JAD81602.1"/>
    </source>
</evidence>
<accession>A0A0A9DD13</accession>
<organism evidence="2">
    <name type="scientific">Arundo donax</name>
    <name type="common">Giant reed</name>
    <name type="synonym">Donax arundinaceus</name>
    <dbReference type="NCBI Taxonomy" id="35708"/>
    <lineage>
        <taxon>Eukaryota</taxon>
        <taxon>Viridiplantae</taxon>
        <taxon>Streptophyta</taxon>
        <taxon>Embryophyta</taxon>
        <taxon>Tracheophyta</taxon>
        <taxon>Spermatophyta</taxon>
        <taxon>Magnoliopsida</taxon>
        <taxon>Liliopsida</taxon>
        <taxon>Poales</taxon>
        <taxon>Poaceae</taxon>
        <taxon>PACMAD clade</taxon>
        <taxon>Arundinoideae</taxon>
        <taxon>Arundineae</taxon>
        <taxon>Arundo</taxon>
    </lineage>
</organism>
<proteinExistence type="predicted"/>
<reference evidence="2" key="2">
    <citation type="journal article" date="2015" name="Data Brief">
        <title>Shoot transcriptome of the giant reed, Arundo donax.</title>
        <authorList>
            <person name="Barrero R.A."/>
            <person name="Guerrero F.D."/>
            <person name="Moolhuijzen P."/>
            <person name="Goolsby J.A."/>
            <person name="Tidwell J."/>
            <person name="Bellgard S.E."/>
            <person name="Bellgard M.I."/>
        </authorList>
    </citation>
    <scope>NUCLEOTIDE SEQUENCE</scope>
    <source>
        <tissue evidence="2">Shoot tissue taken approximately 20 cm above the soil surface</tissue>
    </source>
</reference>